<keyword evidence="12" id="KW-0966">Cell projection</keyword>
<sequence>MNAKVNRFERILRTKVKVRDDERILLSIEKKEEERLLSVLETLGTEKEEALASFGSQKDETFTLQDIWFRRKAIDLLENRICSEGESLCGVRQSIEDTETRLLEKHRDVKAMEKYISFMVMDLQDEEKKREQSELDDIAGIRHGSPKERRR</sequence>
<evidence type="ECO:0000256" key="9">
    <source>
        <dbReference type="ARBA" id="ARBA00023136"/>
    </source>
</evidence>
<keyword evidence="9" id="KW-0472">Membrane</keyword>
<evidence type="ECO:0000256" key="5">
    <source>
        <dbReference type="ARBA" id="ARBA00022475"/>
    </source>
</evidence>
<evidence type="ECO:0000256" key="1">
    <source>
        <dbReference type="ARBA" id="ARBA00004413"/>
    </source>
</evidence>
<dbReference type="GO" id="GO:0044781">
    <property type="term" value="P:bacterial-type flagellum organization"/>
    <property type="evidence" value="ECO:0007669"/>
    <property type="project" value="UniProtKB-KW"/>
</dbReference>
<evidence type="ECO:0000256" key="11">
    <source>
        <dbReference type="SAM" id="MobiDB-lite"/>
    </source>
</evidence>
<feature type="region of interest" description="Disordered" evidence="11">
    <location>
        <begin position="129"/>
        <end position="151"/>
    </location>
</feature>
<keyword evidence="7" id="KW-1005">Bacterial flagellum biogenesis</keyword>
<keyword evidence="4" id="KW-0813">Transport</keyword>
<protein>
    <recommendedName>
        <fullName evidence="3">Flagellar FliJ protein</fullName>
    </recommendedName>
</protein>
<dbReference type="Proteomes" id="UP000295066">
    <property type="component" value="Unassembled WGS sequence"/>
</dbReference>
<evidence type="ECO:0000256" key="4">
    <source>
        <dbReference type="ARBA" id="ARBA00022448"/>
    </source>
</evidence>
<gene>
    <name evidence="12" type="ORF">C8D99_101197</name>
</gene>
<evidence type="ECO:0000256" key="10">
    <source>
        <dbReference type="ARBA" id="ARBA00023225"/>
    </source>
</evidence>
<accession>A0A4R8MGJ3</accession>
<evidence type="ECO:0000256" key="8">
    <source>
        <dbReference type="ARBA" id="ARBA00022927"/>
    </source>
</evidence>
<evidence type="ECO:0000256" key="3">
    <source>
        <dbReference type="ARBA" id="ARBA00020392"/>
    </source>
</evidence>
<dbReference type="EMBL" id="SORI01000001">
    <property type="protein sequence ID" value="TDY65050.1"/>
    <property type="molecule type" value="Genomic_DNA"/>
</dbReference>
<evidence type="ECO:0000313" key="13">
    <source>
        <dbReference type="Proteomes" id="UP000295066"/>
    </source>
</evidence>
<evidence type="ECO:0000313" key="12">
    <source>
        <dbReference type="EMBL" id="TDY65050.1"/>
    </source>
</evidence>
<dbReference type="GO" id="GO:0015031">
    <property type="term" value="P:protein transport"/>
    <property type="evidence" value="ECO:0007669"/>
    <property type="project" value="UniProtKB-KW"/>
</dbReference>
<name>A0A4R8MGJ3_9BACT</name>
<evidence type="ECO:0000256" key="2">
    <source>
        <dbReference type="ARBA" id="ARBA00010004"/>
    </source>
</evidence>
<dbReference type="AlphaFoldDB" id="A0A4R8MGJ3"/>
<dbReference type="OrthoDB" id="5183at2"/>
<dbReference type="RefSeq" id="WP_133955419.1">
    <property type="nucleotide sequence ID" value="NZ_SORI01000001.1"/>
</dbReference>
<comment type="similarity">
    <text evidence="2">Belongs to the FliJ family.</text>
</comment>
<evidence type="ECO:0000256" key="7">
    <source>
        <dbReference type="ARBA" id="ARBA00022795"/>
    </source>
</evidence>
<dbReference type="GO" id="GO:0071973">
    <property type="term" value="P:bacterial-type flagellum-dependent cell motility"/>
    <property type="evidence" value="ECO:0007669"/>
    <property type="project" value="InterPro"/>
</dbReference>
<reference evidence="12 13" key="1">
    <citation type="submission" date="2019-03" db="EMBL/GenBank/DDBJ databases">
        <title>Genomic Encyclopedia of Type Strains, Phase IV (KMG-IV): sequencing the most valuable type-strain genomes for metagenomic binning, comparative biology and taxonomic classification.</title>
        <authorList>
            <person name="Goeker M."/>
        </authorList>
    </citation>
    <scope>NUCLEOTIDE SEQUENCE [LARGE SCALE GENOMIC DNA]</scope>
    <source>
        <strain evidence="12 13">DSM 25964</strain>
    </source>
</reference>
<dbReference type="Gene3D" id="1.10.287.1700">
    <property type="match status" value="1"/>
</dbReference>
<keyword evidence="12" id="KW-0969">Cilium</keyword>
<evidence type="ECO:0000256" key="6">
    <source>
        <dbReference type="ARBA" id="ARBA00022500"/>
    </source>
</evidence>
<keyword evidence="6" id="KW-0145">Chemotaxis</keyword>
<dbReference type="GO" id="GO:0005886">
    <property type="term" value="C:plasma membrane"/>
    <property type="evidence" value="ECO:0007669"/>
    <property type="project" value="UniProtKB-SubCell"/>
</dbReference>
<keyword evidence="10" id="KW-1006">Bacterial flagellum protein export</keyword>
<keyword evidence="5" id="KW-1003">Cell membrane</keyword>
<dbReference type="GO" id="GO:0009288">
    <property type="term" value="C:bacterial-type flagellum"/>
    <property type="evidence" value="ECO:0007669"/>
    <property type="project" value="InterPro"/>
</dbReference>
<proteinExistence type="inferred from homology"/>
<dbReference type="InterPro" id="IPR012823">
    <property type="entry name" value="Flagell_FliJ"/>
</dbReference>
<dbReference type="InterPro" id="IPR053716">
    <property type="entry name" value="Flag_assembly_chemotaxis_eff"/>
</dbReference>
<keyword evidence="8" id="KW-0653">Protein transport</keyword>
<keyword evidence="12" id="KW-0282">Flagellum</keyword>
<comment type="subcellular location">
    <subcellularLocation>
        <location evidence="1">Cell membrane</location>
        <topology evidence="1">Peripheral membrane protein</topology>
        <orientation evidence="1">Cytoplasmic side</orientation>
    </subcellularLocation>
</comment>
<organism evidence="12 13">
    <name type="scientific">Aminivibrio pyruvatiphilus</name>
    <dbReference type="NCBI Taxonomy" id="1005740"/>
    <lineage>
        <taxon>Bacteria</taxon>
        <taxon>Thermotogati</taxon>
        <taxon>Synergistota</taxon>
        <taxon>Synergistia</taxon>
        <taxon>Synergistales</taxon>
        <taxon>Aminobacteriaceae</taxon>
        <taxon>Aminivibrio</taxon>
    </lineage>
</organism>
<dbReference type="GO" id="GO:0006935">
    <property type="term" value="P:chemotaxis"/>
    <property type="evidence" value="ECO:0007669"/>
    <property type="project" value="UniProtKB-KW"/>
</dbReference>
<keyword evidence="13" id="KW-1185">Reference proteome</keyword>
<comment type="caution">
    <text evidence="12">The sequence shown here is derived from an EMBL/GenBank/DDBJ whole genome shotgun (WGS) entry which is preliminary data.</text>
</comment>
<dbReference type="Pfam" id="PF02050">
    <property type="entry name" value="FliJ"/>
    <property type="match status" value="1"/>
</dbReference>